<dbReference type="GO" id="GO:0016603">
    <property type="term" value="F:glutaminyl-peptide cyclotransferase activity"/>
    <property type="evidence" value="ECO:0007669"/>
    <property type="project" value="InterPro"/>
</dbReference>
<dbReference type="Pfam" id="PF05096">
    <property type="entry name" value="Glu_cyclase_2"/>
    <property type="match status" value="1"/>
</dbReference>
<dbReference type="InterPro" id="IPR011044">
    <property type="entry name" value="Quino_amine_DH_bsu"/>
</dbReference>
<evidence type="ECO:0000256" key="2">
    <source>
        <dbReference type="SAM" id="SignalP"/>
    </source>
</evidence>
<name>A0A7W4WC52_9GAMM</name>
<feature type="compositionally biased region" description="Low complexity" evidence="1">
    <location>
        <begin position="257"/>
        <end position="268"/>
    </location>
</feature>
<dbReference type="EMBL" id="JACHWZ010000006">
    <property type="protein sequence ID" value="MBB3060861.1"/>
    <property type="molecule type" value="Genomic_DNA"/>
</dbReference>
<dbReference type="InterPro" id="IPR007788">
    <property type="entry name" value="QCT"/>
</dbReference>
<proteinExistence type="predicted"/>
<dbReference type="PANTHER" id="PTHR31270:SF1">
    <property type="entry name" value="GLUTAMINYL-PEPTIDE CYCLOTRANSFERASE"/>
    <property type="match status" value="1"/>
</dbReference>
<sequence length="282" mass="31641">MRILKALLLALAPVAALAAAAPLPETPFELLGERSRPADRFTQGLYFDGERWWESSGLYRRSWLAEYTDPGGNPLRRKWLAENRFAEGLAVHGDKLYLLTYRAGELQVYRRKDLAPVNKLGYSGEGWGLASDGEQLIMSDGSDELTFRNPDTFEVERRLKVHGGGEEWTRLNELEYVRGLIWANIWQDSRIIAIDPASGEVRGLVDLRSLAPESRHPDVVANGIAWDEKRNGLWVTGKYWPKLYLIRPQGLGFDAPGTRSSSSASGAELELRVPGISPDKHR</sequence>
<evidence type="ECO:0000313" key="3">
    <source>
        <dbReference type="EMBL" id="MBB3060861.1"/>
    </source>
</evidence>
<dbReference type="SUPFAM" id="SSF50969">
    <property type="entry name" value="YVTN repeat-like/Quinoprotein amine dehydrogenase"/>
    <property type="match status" value="1"/>
</dbReference>
<accession>A0A7W4WC52</accession>
<organism evidence="3 4">
    <name type="scientific">Microbulbifer rhizosphaerae</name>
    <dbReference type="NCBI Taxonomy" id="1562603"/>
    <lineage>
        <taxon>Bacteria</taxon>
        <taxon>Pseudomonadati</taxon>
        <taxon>Pseudomonadota</taxon>
        <taxon>Gammaproteobacteria</taxon>
        <taxon>Cellvibrionales</taxon>
        <taxon>Microbulbiferaceae</taxon>
        <taxon>Microbulbifer</taxon>
    </lineage>
</organism>
<dbReference type="RefSeq" id="WP_183458665.1">
    <property type="nucleotide sequence ID" value="NZ_JACHWZ010000006.1"/>
</dbReference>
<protein>
    <submittedName>
        <fullName evidence="3">Glutamine cyclotransferase</fullName>
    </submittedName>
</protein>
<dbReference type="AlphaFoldDB" id="A0A7W4WC52"/>
<evidence type="ECO:0000256" key="1">
    <source>
        <dbReference type="SAM" id="MobiDB-lite"/>
    </source>
</evidence>
<comment type="caution">
    <text evidence="3">The sequence shown here is derived from an EMBL/GenBank/DDBJ whole genome shotgun (WGS) entry which is preliminary data.</text>
</comment>
<evidence type="ECO:0000313" key="4">
    <source>
        <dbReference type="Proteomes" id="UP000535937"/>
    </source>
</evidence>
<dbReference type="PANTHER" id="PTHR31270">
    <property type="entry name" value="GLUTAMINYL-PEPTIDE CYCLOTRANSFERASE"/>
    <property type="match status" value="1"/>
</dbReference>
<keyword evidence="4" id="KW-1185">Reference proteome</keyword>
<keyword evidence="2" id="KW-0732">Signal</keyword>
<keyword evidence="3" id="KW-0808">Transferase</keyword>
<feature type="chain" id="PRO_5030858448" evidence="2">
    <location>
        <begin position="19"/>
        <end position="282"/>
    </location>
</feature>
<dbReference type="Proteomes" id="UP000535937">
    <property type="component" value="Unassembled WGS sequence"/>
</dbReference>
<feature type="region of interest" description="Disordered" evidence="1">
    <location>
        <begin position="256"/>
        <end position="282"/>
    </location>
</feature>
<gene>
    <name evidence="3" type="ORF">FHS09_001681</name>
</gene>
<reference evidence="3 4" key="1">
    <citation type="submission" date="2020-08" db="EMBL/GenBank/DDBJ databases">
        <title>Genomic Encyclopedia of Type Strains, Phase III (KMG-III): the genomes of soil and plant-associated and newly described type strains.</title>
        <authorList>
            <person name="Whitman W."/>
        </authorList>
    </citation>
    <scope>NUCLEOTIDE SEQUENCE [LARGE SCALE GENOMIC DNA]</scope>
    <source>
        <strain evidence="3 4">CECT 8799</strain>
    </source>
</reference>
<feature type="signal peptide" evidence="2">
    <location>
        <begin position="1"/>
        <end position="18"/>
    </location>
</feature>